<dbReference type="PROSITE" id="PS51257">
    <property type="entry name" value="PROKAR_LIPOPROTEIN"/>
    <property type="match status" value="1"/>
</dbReference>
<dbReference type="EMBL" id="JAELXS010000001">
    <property type="protein sequence ID" value="MBJ6120778.1"/>
    <property type="molecule type" value="Genomic_DNA"/>
</dbReference>
<name>A0ABS0XL67_9SPHN</name>
<dbReference type="Pfam" id="PF13432">
    <property type="entry name" value="TPR_16"/>
    <property type="match status" value="1"/>
</dbReference>
<keyword evidence="1" id="KW-0802">TPR repeat</keyword>
<dbReference type="SUPFAM" id="SSF48452">
    <property type="entry name" value="TPR-like"/>
    <property type="match status" value="1"/>
</dbReference>
<dbReference type="PROSITE" id="PS50005">
    <property type="entry name" value="TPR"/>
    <property type="match status" value="1"/>
</dbReference>
<evidence type="ECO:0000256" key="2">
    <source>
        <dbReference type="SAM" id="SignalP"/>
    </source>
</evidence>
<feature type="chain" id="PRO_5045283357" evidence="2">
    <location>
        <begin position="22"/>
        <end position="339"/>
    </location>
</feature>
<dbReference type="InterPro" id="IPR011990">
    <property type="entry name" value="TPR-like_helical_dom_sf"/>
</dbReference>
<sequence length="339" mass="34841">MRAHKFTAAALSALMLGGTMVGCTTTGAGGVASAGSRTMPHTEAAAWAKRATKAMAAHDPAAVDFAEAAVASAPAEADYRLLLGQTYLRAGRFVSARDAFRDVLLLQPANGRAALNLALSEIATGDWATARQILTTYDRDISPTDRGLALALAGDPAGAVALLTQAARQPGADAKMRQNLALSLGLAGQWPMARVIAAADLSPADLDDRMQQWIAFAQPTSASDQVASLLGVRAVADAGQPVALALVKPAATAVALAAPPIVEPVVVTVAAVRFGPRHEVVQDVPAVEPVRRVAKVIRRAVPVAAAPVVTPPETPVAVRFAPRQEVVQPLPVAVAVRGG</sequence>
<evidence type="ECO:0000313" key="3">
    <source>
        <dbReference type="EMBL" id="MBJ6120778.1"/>
    </source>
</evidence>
<proteinExistence type="predicted"/>
<dbReference type="Proteomes" id="UP000640426">
    <property type="component" value="Unassembled WGS sequence"/>
</dbReference>
<feature type="signal peptide" evidence="2">
    <location>
        <begin position="1"/>
        <end position="21"/>
    </location>
</feature>
<gene>
    <name evidence="3" type="ORF">JAO74_03115</name>
</gene>
<keyword evidence="4" id="KW-1185">Reference proteome</keyword>
<dbReference type="RefSeq" id="WP_199034866.1">
    <property type="nucleotide sequence ID" value="NZ_JAELXS010000001.1"/>
</dbReference>
<protein>
    <submittedName>
        <fullName evidence="3">Tetratricopeptide repeat protein</fullName>
    </submittedName>
</protein>
<evidence type="ECO:0000256" key="1">
    <source>
        <dbReference type="PROSITE-ProRule" id="PRU00339"/>
    </source>
</evidence>
<keyword evidence="2" id="KW-0732">Signal</keyword>
<dbReference type="Gene3D" id="1.25.40.10">
    <property type="entry name" value="Tetratricopeptide repeat domain"/>
    <property type="match status" value="1"/>
</dbReference>
<organism evidence="3 4">
    <name type="scientific">Sphingomonas mollis</name>
    <dbReference type="NCBI Taxonomy" id="2795726"/>
    <lineage>
        <taxon>Bacteria</taxon>
        <taxon>Pseudomonadati</taxon>
        <taxon>Pseudomonadota</taxon>
        <taxon>Alphaproteobacteria</taxon>
        <taxon>Sphingomonadales</taxon>
        <taxon>Sphingomonadaceae</taxon>
        <taxon>Sphingomonas</taxon>
    </lineage>
</organism>
<accession>A0ABS0XL67</accession>
<feature type="repeat" description="TPR" evidence="1">
    <location>
        <begin position="77"/>
        <end position="110"/>
    </location>
</feature>
<evidence type="ECO:0000313" key="4">
    <source>
        <dbReference type="Proteomes" id="UP000640426"/>
    </source>
</evidence>
<dbReference type="InterPro" id="IPR019734">
    <property type="entry name" value="TPR_rpt"/>
</dbReference>
<comment type="caution">
    <text evidence="3">The sequence shown here is derived from an EMBL/GenBank/DDBJ whole genome shotgun (WGS) entry which is preliminary data.</text>
</comment>
<reference evidence="4" key="1">
    <citation type="submission" date="2020-12" db="EMBL/GenBank/DDBJ databases">
        <title>Hymenobacter sp.</title>
        <authorList>
            <person name="Kim M.K."/>
        </authorList>
    </citation>
    <scope>NUCLEOTIDE SEQUENCE [LARGE SCALE GENOMIC DNA]</scope>
    <source>
        <strain evidence="4">BT553</strain>
    </source>
</reference>